<evidence type="ECO:0000313" key="9">
    <source>
        <dbReference type="EMBL" id="CAK8163263.1"/>
    </source>
</evidence>
<sequence length="220" mass="24770">MRNFILIGLPASGKGTQATFIATQYPEIRLLSMGNLLRNEVRNSTELGSLIQKSMLSGSLINSEHINSLAEQFLAKEQVNMFLYDGYPRTVSQAVFLNDLLNNKYKSEITAVFYMNIPSEIVFDRMLGRLNCRDCGAVFNLKSNPPKQDGLCDVCGSMNLFIRPDDARHIVEKRVAKAQTNNNELLDFYRSSNIKIIDIDATNDIVHVSAALKYSINLFH</sequence>
<evidence type="ECO:0000256" key="3">
    <source>
        <dbReference type="ARBA" id="ARBA00022741"/>
    </source>
</evidence>
<dbReference type="CDD" id="cd01428">
    <property type="entry name" value="ADK"/>
    <property type="match status" value="1"/>
</dbReference>
<gene>
    <name evidence="5 9" type="primary">adk</name>
    <name evidence="9" type="ORF">CAXC1_330023</name>
</gene>
<feature type="binding site" evidence="5">
    <location>
        <begin position="86"/>
        <end position="89"/>
    </location>
    <ligand>
        <name>AMP</name>
        <dbReference type="ChEBI" id="CHEBI:456215"/>
    </ligand>
</feature>
<dbReference type="NCBIfam" id="TIGR01351">
    <property type="entry name" value="adk"/>
    <property type="match status" value="1"/>
</dbReference>
<feature type="binding site" evidence="5">
    <location>
        <begin position="59"/>
        <end position="61"/>
    </location>
    <ligand>
        <name>AMP</name>
        <dbReference type="ChEBI" id="CHEBI:456215"/>
    </ligand>
</feature>
<keyword evidence="1 5" id="KW-0808">Transferase</keyword>
<comment type="subcellular location">
    <subcellularLocation>
        <location evidence="5 7">Cytoplasm</location>
    </subcellularLocation>
</comment>
<comment type="catalytic activity">
    <reaction evidence="5 7">
        <text>AMP + ATP = 2 ADP</text>
        <dbReference type="Rhea" id="RHEA:12973"/>
        <dbReference type="ChEBI" id="CHEBI:30616"/>
        <dbReference type="ChEBI" id="CHEBI:456215"/>
        <dbReference type="ChEBI" id="CHEBI:456216"/>
        <dbReference type="EC" id="2.7.4.3"/>
    </reaction>
</comment>
<dbReference type="Pfam" id="PF00406">
    <property type="entry name" value="ADK"/>
    <property type="match status" value="1"/>
</dbReference>
<dbReference type="InterPro" id="IPR027417">
    <property type="entry name" value="P-loop_NTPase"/>
</dbReference>
<evidence type="ECO:0000256" key="4">
    <source>
        <dbReference type="ARBA" id="ARBA00022777"/>
    </source>
</evidence>
<comment type="caution">
    <text evidence="5">Lacks conserved residue(s) required for the propagation of feature annotation.</text>
</comment>
<dbReference type="EMBL" id="CAWVOK010000026">
    <property type="protein sequence ID" value="CAK8163263.1"/>
    <property type="molecule type" value="Genomic_DNA"/>
</dbReference>
<dbReference type="InterPro" id="IPR033690">
    <property type="entry name" value="Adenylat_kinase_CS"/>
</dbReference>
<dbReference type="InterPro" id="IPR000850">
    <property type="entry name" value="Adenylat/UMP-CMP_kin"/>
</dbReference>
<evidence type="ECO:0000313" key="10">
    <source>
        <dbReference type="Proteomes" id="UP001314181"/>
    </source>
</evidence>
<comment type="domain">
    <text evidence="5">Consists of three domains, a large central CORE domain and two small peripheral domains, NMPbind and LID, which undergo movements during catalysis. The LID domain closes over the site of phosphoryl transfer upon ATP binding. Assembling and dissambling the active center during each catalytic cycle provides an effective means to prevent ATP hydrolysis. Some bacteria have evolved a zinc-coordinating structure that stabilizes the LID domain.</text>
</comment>
<feature type="binding site" evidence="5">
    <location>
        <position position="135"/>
    </location>
    <ligand>
        <name>Zn(2+)</name>
        <dbReference type="ChEBI" id="CHEBI:29105"/>
        <note>structural</note>
    </ligand>
</feature>
<dbReference type="SUPFAM" id="SSF57774">
    <property type="entry name" value="Microbial and mitochondrial ADK, insert 'zinc finger' domain"/>
    <property type="match status" value="1"/>
</dbReference>
<dbReference type="PRINTS" id="PR00094">
    <property type="entry name" value="ADENYLTKNASE"/>
</dbReference>
<feature type="binding site" evidence="5">
    <location>
        <position position="152"/>
    </location>
    <ligand>
        <name>Zn(2+)</name>
        <dbReference type="ChEBI" id="CHEBI:29105"/>
        <note>structural</note>
    </ligand>
</feature>
<feature type="binding site" evidence="5">
    <location>
        <position position="203"/>
    </location>
    <ligand>
        <name>ATP</name>
        <dbReference type="ChEBI" id="CHEBI:30616"/>
    </ligand>
</feature>
<organism evidence="9 10">
    <name type="scientific">Candidatus Xenohaliotis californiensis</name>
    <dbReference type="NCBI Taxonomy" id="84677"/>
    <lineage>
        <taxon>Bacteria</taxon>
        <taxon>Pseudomonadati</taxon>
        <taxon>Pseudomonadota</taxon>
        <taxon>Alphaproteobacteria</taxon>
        <taxon>Rickettsiales</taxon>
        <taxon>Anaplasmataceae</taxon>
        <taxon>Candidatus Xenohaliotis</taxon>
    </lineage>
</organism>
<dbReference type="InterPro" id="IPR006259">
    <property type="entry name" value="Adenyl_kin_sub"/>
</dbReference>
<proteinExistence type="inferred from homology"/>
<name>A0ABM9N8P1_9RICK</name>
<feature type="binding site" evidence="5">
    <location>
        <position position="163"/>
    </location>
    <ligand>
        <name>AMP</name>
        <dbReference type="ChEBI" id="CHEBI:456215"/>
    </ligand>
</feature>
<evidence type="ECO:0000256" key="6">
    <source>
        <dbReference type="RuleBase" id="RU003330"/>
    </source>
</evidence>
<dbReference type="Proteomes" id="UP001314181">
    <property type="component" value="Unassembled WGS sequence"/>
</dbReference>
<comment type="similarity">
    <text evidence="5 6">Belongs to the adenylate kinase family.</text>
</comment>
<feature type="binding site" evidence="5">
    <location>
        <position position="38"/>
    </location>
    <ligand>
        <name>AMP</name>
        <dbReference type="ChEBI" id="CHEBI:456215"/>
    </ligand>
</feature>
<comment type="function">
    <text evidence="5">Catalyzes the reversible transfer of the terminal phosphate group between ATP and AMP. Plays an important role in cellular energy homeostasis and in adenine nucleotide metabolism.</text>
</comment>
<keyword evidence="2 5" id="KW-0545">Nucleotide biosynthesis</keyword>
<dbReference type="GO" id="GO:0004017">
    <property type="term" value="F:AMP kinase activity"/>
    <property type="evidence" value="ECO:0007669"/>
    <property type="project" value="UniProtKB-EC"/>
</dbReference>
<comment type="pathway">
    <text evidence="5">Purine metabolism; AMP biosynthesis via salvage pathway; AMP from ADP: step 1/1.</text>
</comment>
<feature type="domain" description="Adenylate kinase active site lid" evidence="8">
    <location>
        <begin position="129"/>
        <end position="165"/>
    </location>
</feature>
<dbReference type="Pfam" id="PF05191">
    <property type="entry name" value="ADK_lid"/>
    <property type="match status" value="1"/>
</dbReference>
<evidence type="ECO:0000256" key="1">
    <source>
        <dbReference type="ARBA" id="ARBA00022679"/>
    </source>
</evidence>
<dbReference type="InterPro" id="IPR007862">
    <property type="entry name" value="Adenylate_kinase_lid-dom"/>
</dbReference>
<keyword evidence="5" id="KW-0963">Cytoplasm</keyword>
<comment type="caution">
    <text evidence="9">The sequence shown here is derived from an EMBL/GenBank/DDBJ whole genome shotgun (WGS) entry which is preliminary data.</text>
</comment>
<comment type="subunit">
    <text evidence="5 7">Monomer.</text>
</comment>
<dbReference type="SUPFAM" id="SSF52540">
    <property type="entry name" value="P-loop containing nucleoside triphosphate hydrolases"/>
    <property type="match status" value="1"/>
</dbReference>
<keyword evidence="5 7" id="KW-0067">ATP-binding</keyword>
<feature type="binding site" evidence="5">
    <location>
        <begin position="11"/>
        <end position="16"/>
    </location>
    <ligand>
        <name>ATP</name>
        <dbReference type="ChEBI" id="CHEBI:30616"/>
    </ligand>
</feature>
<dbReference type="PANTHER" id="PTHR23359">
    <property type="entry name" value="NUCLEOTIDE KINASE"/>
    <property type="match status" value="1"/>
</dbReference>
<feature type="binding site" evidence="5">
    <location>
        <begin position="138"/>
        <end position="139"/>
    </location>
    <ligand>
        <name>ATP</name>
        <dbReference type="ChEBI" id="CHEBI:30616"/>
    </ligand>
</feature>
<evidence type="ECO:0000256" key="2">
    <source>
        <dbReference type="ARBA" id="ARBA00022727"/>
    </source>
</evidence>
<keyword evidence="4 5" id="KW-0418">Kinase</keyword>
<feature type="binding site" evidence="5">
    <location>
        <position position="93"/>
    </location>
    <ligand>
        <name>AMP</name>
        <dbReference type="ChEBI" id="CHEBI:456215"/>
    </ligand>
</feature>
<accession>A0ABM9N8P1</accession>
<keyword evidence="5" id="KW-0862">Zinc</keyword>
<dbReference type="Gene3D" id="3.40.50.300">
    <property type="entry name" value="P-loop containing nucleotide triphosphate hydrolases"/>
    <property type="match status" value="1"/>
</dbReference>
<dbReference type="PROSITE" id="PS00113">
    <property type="entry name" value="ADENYLATE_KINASE"/>
    <property type="match status" value="1"/>
</dbReference>
<evidence type="ECO:0000256" key="7">
    <source>
        <dbReference type="RuleBase" id="RU003331"/>
    </source>
</evidence>
<feature type="binding site" evidence="5">
    <location>
        <position position="129"/>
    </location>
    <ligand>
        <name>ATP</name>
        <dbReference type="ChEBI" id="CHEBI:30616"/>
    </ligand>
</feature>
<keyword evidence="5" id="KW-0479">Metal-binding</keyword>
<reference evidence="9 10" key="1">
    <citation type="submission" date="2024-01" db="EMBL/GenBank/DDBJ databases">
        <authorList>
            <person name="Kunselman E."/>
        </authorList>
    </citation>
    <scope>NUCLEOTIDE SEQUENCE [LARGE SCALE GENOMIC DNA]</scope>
    <source>
        <strain evidence="9">2 abalone samples</strain>
    </source>
</reference>
<feature type="binding site" evidence="5">
    <location>
        <position position="155"/>
    </location>
    <ligand>
        <name>Zn(2+)</name>
        <dbReference type="ChEBI" id="CHEBI:29105"/>
        <note>structural</note>
    </ligand>
</feature>
<dbReference type="RefSeq" id="WP_338364312.1">
    <property type="nucleotide sequence ID" value="NZ_CAWVOK010000026.1"/>
</dbReference>
<feature type="region of interest" description="NMP" evidence="5">
    <location>
        <begin position="32"/>
        <end position="61"/>
    </location>
</feature>
<keyword evidence="10" id="KW-1185">Reference proteome</keyword>
<dbReference type="HAMAP" id="MF_00235">
    <property type="entry name" value="Adenylate_kinase_Adk"/>
    <property type="match status" value="1"/>
</dbReference>
<dbReference type="InterPro" id="IPR036193">
    <property type="entry name" value="ADK_active_lid_dom_sf"/>
</dbReference>
<keyword evidence="3 5" id="KW-0547">Nucleotide-binding</keyword>
<dbReference type="EC" id="2.7.4.3" evidence="5 7"/>
<evidence type="ECO:0000256" key="5">
    <source>
        <dbReference type="HAMAP-Rule" id="MF_00235"/>
    </source>
</evidence>
<feature type="binding site" evidence="5">
    <location>
        <position position="174"/>
    </location>
    <ligand>
        <name>AMP</name>
        <dbReference type="ChEBI" id="CHEBI:456215"/>
    </ligand>
</feature>
<feature type="binding site" evidence="5">
    <location>
        <position position="132"/>
    </location>
    <ligand>
        <name>Zn(2+)</name>
        <dbReference type="ChEBI" id="CHEBI:29105"/>
        <note>structural</note>
    </ligand>
</feature>
<evidence type="ECO:0000259" key="8">
    <source>
        <dbReference type="Pfam" id="PF05191"/>
    </source>
</evidence>
<protein>
    <recommendedName>
        <fullName evidence="5 7">Adenylate kinase</fullName>
        <shortName evidence="5">AK</shortName>
        <ecNumber evidence="5 7">2.7.4.3</ecNumber>
    </recommendedName>
    <alternativeName>
        <fullName evidence="5">ATP-AMP transphosphorylase</fullName>
    </alternativeName>
    <alternativeName>
        <fullName evidence="5">ATP:AMP phosphotransferase</fullName>
    </alternativeName>
    <alternativeName>
        <fullName evidence="5">Adenylate monophosphate kinase</fullName>
    </alternativeName>
</protein>